<evidence type="ECO:0000256" key="4">
    <source>
        <dbReference type="ARBA" id="ARBA00022692"/>
    </source>
</evidence>
<dbReference type="InterPro" id="IPR003663">
    <property type="entry name" value="Sugar/inositol_transpt"/>
</dbReference>
<dbReference type="EMBL" id="JAEPRD010000056">
    <property type="protein sequence ID" value="KAG2202883.1"/>
    <property type="molecule type" value="Genomic_DNA"/>
</dbReference>
<dbReference type="AlphaFoldDB" id="A0A8H7V4B1"/>
<keyword evidence="3" id="KW-0813">Transport</keyword>
<evidence type="ECO:0000313" key="10">
    <source>
        <dbReference type="Proteomes" id="UP000603453"/>
    </source>
</evidence>
<dbReference type="GO" id="GO:0005351">
    <property type="term" value="F:carbohydrate:proton symporter activity"/>
    <property type="evidence" value="ECO:0007669"/>
    <property type="project" value="TreeGrafter"/>
</dbReference>
<comment type="similarity">
    <text evidence="2">Belongs to the major facilitator superfamily. Sugar transporter (TC 2.A.1.1) family.</text>
</comment>
<dbReference type="PROSITE" id="PS00217">
    <property type="entry name" value="SUGAR_TRANSPORT_2"/>
    <property type="match status" value="1"/>
</dbReference>
<keyword evidence="10" id="KW-1185">Reference proteome</keyword>
<dbReference type="PRINTS" id="PR00171">
    <property type="entry name" value="SUGRTRNSPORT"/>
</dbReference>
<dbReference type="Gene3D" id="1.20.1250.20">
    <property type="entry name" value="MFS general substrate transporter like domains"/>
    <property type="match status" value="1"/>
</dbReference>
<dbReference type="PANTHER" id="PTHR48022">
    <property type="entry name" value="PLASTIDIC GLUCOSE TRANSPORTER 4"/>
    <property type="match status" value="1"/>
</dbReference>
<evidence type="ECO:0000256" key="5">
    <source>
        <dbReference type="ARBA" id="ARBA00022989"/>
    </source>
</evidence>
<sequence>MLAPTDLPASPTSLNNKVIFEYNDDMGDDDVSSVSYRALPTGSDTSSIFDDHNETKVVLPAMEIVIRNLGLIQQQQHQRTVTNHVKSDDGAIDSLDMETNASSISQIVNIKHVPINHLGPREQEEADEPVRKGMSDPLYALGLGAMTFIKAMMTYNADDIQLAMDTLSTTCQIAKCQIDPVGIKKPFKNSFSSYLSIFASNQTGLPLNPPAITHIVGDGPQYIPNGVLRANVVKAECCLLMGMLQMTQESVVGYLKCGLNLRRAYNCYTIVWQEYKRMGQTYTRHMDRDTVSAVQFGIGTVHLLLSSLPPKILKIFSTLGFKSDKQLGFALLKLCLEGKGIRSPLASLVLLTYYSILSAFAPQLYAKELMGPAVECLLDAQKKHPSSCFFLFYAGRISRIARNLPLSTQSFTFAVDSSKNEWAETAMTQMGNYEMGFNSALELDWIAAEGYFQKLSQDKYYWSPAFCQYFIGACRGMLGQRTESILAFAEVPILAKEQAKRSYIDTYVQQKVDFFQRSGYQDMEFSLPGLEILLVWNMFDQMSRPALECCLLIVQSTLELIYERERLEYNIRLTDLVPNTNPPDYYDQRAILLLIKASVLNALDRHSDSIAHLNWIMDHKHLIKSETWIVPFTYWEAGVTSWGLGDLAKSRKLWESALSCTKYPFEYRMAVRLSLALNTEVTPLIPKRGRKWVHVYAIIAAIGGFICGYDTGSISSIVALPVFQERFFLDGSVAYYQSILLASYLVTSMLGAFFSGYFCDGIGRKRSMLVSCGLLSLGRLMGGIGTGLMTNAIPLYQSEIAPPDIRGRLISIFSLLCSFGQMVGYFITFGTSYLSTSDWSWRLPWLFQLICCFLYAISLTFLPYSPRWLIDQGRETEAIEILTDLHNSSLVAHRDYLEIKTSPQQKDCDFIELFQGSNRKRTLYAFFISVATCFTGNVVISYYAPEIFKNAGLDDVSISLALTGGIGLLSLVFTACSLRWWIDRWGRKVLFMTGSVISGVCMLVVGLMFEYRHLKWTQPVIIVCIYVFSASFAGTWGVANYVYTAEVFSTACRAKGLSLTYAISWACSITITYCTPYALSYSISGVYFFLAACSILTVIGITWIPELKGKTLEQIDYMLSQ</sequence>
<feature type="transmembrane region" description="Helical" evidence="7">
    <location>
        <begin position="695"/>
        <end position="723"/>
    </location>
</feature>
<dbReference type="Pfam" id="PF10300">
    <property type="entry name" value="Iml2-TPR_39"/>
    <property type="match status" value="1"/>
</dbReference>
<reference evidence="9" key="1">
    <citation type="submission" date="2020-12" db="EMBL/GenBank/DDBJ databases">
        <title>Metabolic potential, ecology and presence of endohyphal bacteria is reflected in genomic diversity of Mucoromycotina.</title>
        <authorList>
            <person name="Muszewska A."/>
            <person name="Okrasinska A."/>
            <person name="Steczkiewicz K."/>
            <person name="Drgas O."/>
            <person name="Orlowska M."/>
            <person name="Perlinska-Lenart U."/>
            <person name="Aleksandrzak-Piekarczyk T."/>
            <person name="Szatraj K."/>
            <person name="Zielenkiewicz U."/>
            <person name="Pilsyk S."/>
            <person name="Malc E."/>
            <person name="Mieczkowski P."/>
            <person name="Kruszewska J.S."/>
            <person name="Biernat P."/>
            <person name="Pawlowska J."/>
        </authorList>
    </citation>
    <scope>NUCLEOTIDE SEQUENCE</scope>
    <source>
        <strain evidence="9">WA0000017839</strain>
    </source>
</reference>
<evidence type="ECO:0000259" key="8">
    <source>
        <dbReference type="PROSITE" id="PS50850"/>
    </source>
</evidence>
<dbReference type="GO" id="GO:0016020">
    <property type="term" value="C:membrane"/>
    <property type="evidence" value="ECO:0007669"/>
    <property type="project" value="UniProtKB-SubCell"/>
</dbReference>
<keyword evidence="6 7" id="KW-0472">Membrane</keyword>
<accession>A0A8H7V4B1</accession>
<protein>
    <recommendedName>
        <fullName evidence="8">Major facilitator superfamily (MFS) profile domain-containing protein</fullName>
    </recommendedName>
</protein>
<dbReference type="InterPro" id="IPR050360">
    <property type="entry name" value="MFS_Sugar_Transporters"/>
</dbReference>
<dbReference type="InterPro" id="IPR020846">
    <property type="entry name" value="MFS_dom"/>
</dbReference>
<dbReference type="InterPro" id="IPR005829">
    <property type="entry name" value="Sugar_transporter_CS"/>
</dbReference>
<evidence type="ECO:0000256" key="7">
    <source>
        <dbReference type="SAM" id="Phobius"/>
    </source>
</evidence>
<feature type="transmembrane region" description="Helical" evidence="7">
    <location>
        <begin position="956"/>
        <end position="982"/>
    </location>
</feature>
<dbReference type="InterPro" id="IPR005828">
    <property type="entry name" value="MFS_sugar_transport-like"/>
</dbReference>
<dbReference type="Pfam" id="PF00083">
    <property type="entry name" value="Sugar_tr"/>
    <property type="match status" value="1"/>
</dbReference>
<feature type="transmembrane region" description="Helical" evidence="7">
    <location>
        <begin position="809"/>
        <end position="833"/>
    </location>
</feature>
<evidence type="ECO:0000313" key="9">
    <source>
        <dbReference type="EMBL" id="KAG2202883.1"/>
    </source>
</evidence>
<comment type="subcellular location">
    <subcellularLocation>
        <location evidence="1">Membrane</location>
        <topology evidence="1">Multi-pass membrane protein</topology>
    </subcellularLocation>
</comment>
<feature type="transmembrane region" description="Helical" evidence="7">
    <location>
        <begin position="735"/>
        <end position="759"/>
    </location>
</feature>
<dbReference type="InterPro" id="IPR019412">
    <property type="entry name" value="IML2/TPR_39"/>
</dbReference>
<feature type="transmembrane region" description="Helical" evidence="7">
    <location>
        <begin position="845"/>
        <end position="864"/>
    </location>
</feature>
<comment type="caution">
    <text evidence="9">The sequence shown here is derived from an EMBL/GenBank/DDBJ whole genome shotgun (WGS) entry which is preliminary data.</text>
</comment>
<feature type="transmembrane region" description="Helical" evidence="7">
    <location>
        <begin position="1020"/>
        <end position="1044"/>
    </location>
</feature>
<evidence type="ECO:0000256" key="6">
    <source>
        <dbReference type="ARBA" id="ARBA00023136"/>
    </source>
</evidence>
<dbReference type="Proteomes" id="UP000603453">
    <property type="component" value="Unassembled WGS sequence"/>
</dbReference>
<evidence type="ECO:0000256" key="3">
    <source>
        <dbReference type="ARBA" id="ARBA00022448"/>
    </source>
</evidence>
<dbReference type="InterPro" id="IPR036259">
    <property type="entry name" value="MFS_trans_sf"/>
</dbReference>
<organism evidence="9 10">
    <name type="scientific">Mucor saturninus</name>
    <dbReference type="NCBI Taxonomy" id="64648"/>
    <lineage>
        <taxon>Eukaryota</taxon>
        <taxon>Fungi</taxon>
        <taxon>Fungi incertae sedis</taxon>
        <taxon>Mucoromycota</taxon>
        <taxon>Mucoromycotina</taxon>
        <taxon>Mucoromycetes</taxon>
        <taxon>Mucorales</taxon>
        <taxon>Mucorineae</taxon>
        <taxon>Mucoraceae</taxon>
        <taxon>Mucor</taxon>
    </lineage>
</organism>
<dbReference type="NCBIfam" id="TIGR00879">
    <property type="entry name" value="SP"/>
    <property type="match status" value="1"/>
</dbReference>
<feature type="transmembrane region" description="Helical" evidence="7">
    <location>
        <begin position="923"/>
        <end position="944"/>
    </location>
</feature>
<dbReference type="PANTHER" id="PTHR48022:SF2">
    <property type="entry name" value="PLASTIDIC GLUCOSE TRANSPORTER 4"/>
    <property type="match status" value="1"/>
</dbReference>
<evidence type="ECO:0000256" key="2">
    <source>
        <dbReference type="ARBA" id="ARBA00010992"/>
    </source>
</evidence>
<feature type="transmembrane region" description="Helical" evidence="7">
    <location>
        <begin position="989"/>
        <end position="1008"/>
    </location>
</feature>
<feature type="transmembrane region" description="Helical" evidence="7">
    <location>
        <begin position="1085"/>
        <end position="1104"/>
    </location>
</feature>
<dbReference type="PROSITE" id="PS50850">
    <property type="entry name" value="MFS"/>
    <property type="match status" value="1"/>
</dbReference>
<keyword evidence="5 7" id="KW-1133">Transmembrane helix</keyword>
<keyword evidence="4 7" id="KW-0812">Transmembrane</keyword>
<dbReference type="SUPFAM" id="SSF103473">
    <property type="entry name" value="MFS general substrate transporter"/>
    <property type="match status" value="1"/>
</dbReference>
<feature type="transmembrane region" description="Helical" evidence="7">
    <location>
        <begin position="1056"/>
        <end position="1079"/>
    </location>
</feature>
<name>A0A8H7V4B1_9FUNG</name>
<dbReference type="OrthoDB" id="43460at2759"/>
<gene>
    <name evidence="9" type="ORF">INT47_008915</name>
</gene>
<proteinExistence type="inferred from homology"/>
<evidence type="ECO:0000256" key="1">
    <source>
        <dbReference type="ARBA" id="ARBA00004141"/>
    </source>
</evidence>
<feature type="domain" description="Major facilitator superfamily (MFS) profile" evidence="8">
    <location>
        <begin position="696"/>
        <end position="1108"/>
    </location>
</feature>